<dbReference type="SUPFAM" id="SSF56935">
    <property type="entry name" value="Porins"/>
    <property type="match status" value="1"/>
</dbReference>
<evidence type="ECO:0000313" key="2">
    <source>
        <dbReference type="EMBL" id="EEF23423.1"/>
    </source>
</evidence>
<gene>
    <name evidence="2" type="ORF">RCOM_2093760</name>
</gene>
<evidence type="ECO:0000259" key="1">
    <source>
        <dbReference type="Pfam" id="PF00593"/>
    </source>
</evidence>
<reference evidence="3" key="1">
    <citation type="journal article" date="2010" name="Nat. Biotechnol.">
        <title>Draft genome sequence of the oilseed species Ricinus communis.</title>
        <authorList>
            <person name="Chan A.P."/>
            <person name="Crabtree J."/>
            <person name="Zhao Q."/>
            <person name="Lorenzi H."/>
            <person name="Orvis J."/>
            <person name="Puiu D."/>
            <person name="Melake-Berhan A."/>
            <person name="Jones K.M."/>
            <person name="Redman J."/>
            <person name="Chen G."/>
            <person name="Cahoon E.B."/>
            <person name="Gedil M."/>
            <person name="Stanke M."/>
            <person name="Haas B.J."/>
            <person name="Wortman J.R."/>
            <person name="Fraser-Liggett C.M."/>
            <person name="Ravel J."/>
            <person name="Rabinowicz P.D."/>
        </authorList>
    </citation>
    <scope>NUCLEOTIDE SEQUENCE [LARGE SCALE GENOMIC DNA]</scope>
    <source>
        <strain evidence="3">cv. Hale</strain>
    </source>
</reference>
<keyword evidence="3" id="KW-1185">Reference proteome</keyword>
<evidence type="ECO:0000313" key="3">
    <source>
        <dbReference type="Proteomes" id="UP000008311"/>
    </source>
</evidence>
<organism evidence="2 3">
    <name type="scientific">Ricinus communis</name>
    <name type="common">Castor bean</name>
    <dbReference type="NCBI Taxonomy" id="3988"/>
    <lineage>
        <taxon>Eukaryota</taxon>
        <taxon>Viridiplantae</taxon>
        <taxon>Streptophyta</taxon>
        <taxon>Embryophyta</taxon>
        <taxon>Tracheophyta</taxon>
        <taxon>Spermatophyta</taxon>
        <taxon>Magnoliopsida</taxon>
        <taxon>eudicotyledons</taxon>
        <taxon>Gunneridae</taxon>
        <taxon>Pentapetalae</taxon>
        <taxon>rosids</taxon>
        <taxon>fabids</taxon>
        <taxon>Malpighiales</taxon>
        <taxon>Euphorbiaceae</taxon>
        <taxon>Acalyphoideae</taxon>
        <taxon>Acalypheae</taxon>
        <taxon>Ricinus</taxon>
    </lineage>
</organism>
<dbReference type="STRING" id="3988.B9TL41"/>
<feature type="non-terminal residue" evidence="2">
    <location>
        <position position="1"/>
    </location>
</feature>
<feature type="domain" description="TonB-dependent receptor-like beta-barrel" evidence="1">
    <location>
        <begin position="11"/>
        <end position="125"/>
    </location>
</feature>
<accession>B9TL41</accession>
<dbReference type="InterPro" id="IPR000531">
    <property type="entry name" value="Beta-barrel_TonB"/>
</dbReference>
<dbReference type="InParanoid" id="B9TL41"/>
<dbReference type="EMBL" id="EQ986139">
    <property type="protein sequence ID" value="EEF23423.1"/>
    <property type="molecule type" value="Genomic_DNA"/>
</dbReference>
<name>B9TL41_RICCO</name>
<dbReference type="AlphaFoldDB" id="B9TL41"/>
<sequence>DQLNIGYAPTRPSNPDLKWEALKTTDVGFDAVIFHDFNVTFDLYNKKTTGMLMLLQIPYYAGYTNQPYANVGDMVNKGVELELGWRKTIGDFHLDLSGNISYNKNEVTYLGQTAYLDAGSFQASSYPLQRTQVGHPAFEFYGFKEIGVFQNQAQINAYQKNGTPIQPNAKPGDFIWQDTNGDGKIDQSDRTFLGDYLPKWIYGITFNPSYKNFDLKIFGQGAWGNKVFEGYRRLDVQKANYPIEALNAWTPSNPSSTYPRLSDNDPNGNFKNPSNFYLHNGGYFRIRQLRSVIMYQKLVAHADIKP</sequence>
<dbReference type="Proteomes" id="UP000008311">
    <property type="component" value="Unassembled WGS sequence"/>
</dbReference>
<proteinExistence type="predicted"/>
<dbReference type="Pfam" id="PF00593">
    <property type="entry name" value="TonB_dep_Rec_b-barrel"/>
    <property type="match status" value="1"/>
</dbReference>
<protein>
    <recommendedName>
        <fullName evidence="1">TonB-dependent receptor-like beta-barrel domain-containing protein</fullName>
    </recommendedName>
</protein>